<comment type="subcellular location">
    <subcellularLocation>
        <location evidence="1 7">Cytoplasm</location>
    </subcellularLocation>
</comment>
<gene>
    <name evidence="9" type="ORF">PFR_JS23_425</name>
</gene>
<dbReference type="GO" id="GO:0030643">
    <property type="term" value="P:intracellular phosphate ion homeostasis"/>
    <property type="evidence" value="ECO:0007669"/>
    <property type="project" value="InterPro"/>
</dbReference>
<evidence type="ECO:0000256" key="4">
    <source>
        <dbReference type="ARBA" id="ARBA00022448"/>
    </source>
</evidence>
<evidence type="ECO:0000256" key="3">
    <source>
        <dbReference type="ARBA" id="ARBA00011738"/>
    </source>
</evidence>
<dbReference type="EMBL" id="LT618793">
    <property type="protein sequence ID" value="SCQ75420.1"/>
    <property type="molecule type" value="Genomic_DNA"/>
</dbReference>
<dbReference type="InterPro" id="IPR038078">
    <property type="entry name" value="PhoU-like_sf"/>
</dbReference>
<dbReference type="OrthoDB" id="9814256at2"/>
<dbReference type="GO" id="GO:0005737">
    <property type="term" value="C:cytoplasm"/>
    <property type="evidence" value="ECO:0007669"/>
    <property type="project" value="UniProtKB-SubCell"/>
</dbReference>
<evidence type="ECO:0000256" key="1">
    <source>
        <dbReference type="ARBA" id="ARBA00004496"/>
    </source>
</evidence>
<dbReference type="GO" id="GO:0006817">
    <property type="term" value="P:phosphate ion transport"/>
    <property type="evidence" value="ECO:0007669"/>
    <property type="project" value="UniProtKB-KW"/>
</dbReference>
<dbReference type="GO" id="GO:0045936">
    <property type="term" value="P:negative regulation of phosphate metabolic process"/>
    <property type="evidence" value="ECO:0007669"/>
    <property type="project" value="InterPro"/>
</dbReference>
<keyword evidence="6 7" id="KW-0592">Phosphate transport</keyword>
<dbReference type="NCBIfam" id="TIGR02135">
    <property type="entry name" value="phoU_full"/>
    <property type="match status" value="1"/>
</dbReference>
<evidence type="ECO:0000313" key="10">
    <source>
        <dbReference type="Proteomes" id="UP000250080"/>
    </source>
</evidence>
<comment type="function">
    <text evidence="7">Plays a role in the regulation of phosphate uptake.</text>
</comment>
<keyword evidence="5 7" id="KW-0963">Cytoplasm</keyword>
<dbReference type="Pfam" id="PF01895">
    <property type="entry name" value="PhoU"/>
    <property type="match status" value="2"/>
</dbReference>
<comment type="subunit">
    <text evidence="3 7">Homodimer.</text>
</comment>
<evidence type="ECO:0000256" key="5">
    <source>
        <dbReference type="ARBA" id="ARBA00022490"/>
    </source>
</evidence>
<dbReference type="PIRSF" id="PIRSF003107">
    <property type="entry name" value="PhoU"/>
    <property type="match status" value="1"/>
</dbReference>
<evidence type="ECO:0000256" key="2">
    <source>
        <dbReference type="ARBA" id="ARBA00008107"/>
    </source>
</evidence>
<reference evidence="9 10" key="1">
    <citation type="submission" date="2016-09" db="EMBL/GenBank/DDBJ databases">
        <authorList>
            <person name="Laine KS P."/>
        </authorList>
    </citation>
    <scope>NUCLEOTIDE SEQUENCE [LARGE SCALE GENOMIC DNA]</scope>
    <source>
        <strain evidence="9">PFRJS-23</strain>
    </source>
</reference>
<feature type="domain" description="PhoU" evidence="8">
    <location>
        <begin position="17"/>
        <end position="103"/>
    </location>
</feature>
<dbReference type="Gene3D" id="1.20.58.220">
    <property type="entry name" value="Phosphate transport system protein phou homolog 2, domain 2"/>
    <property type="match status" value="1"/>
</dbReference>
<dbReference type="PANTHER" id="PTHR42930:SF3">
    <property type="entry name" value="PHOSPHATE-SPECIFIC TRANSPORT SYSTEM ACCESSORY PROTEIN PHOU"/>
    <property type="match status" value="1"/>
</dbReference>
<dbReference type="RefSeq" id="WP_013161725.1">
    <property type="nucleotide sequence ID" value="NZ_CCYN01000021.1"/>
</dbReference>
<dbReference type="OMA" id="WKHGIET"/>
<sequence>MREYYHSELDEVVHQLVTMSDSVQIAVRDATTALLDANVSVAERVIAGDLRIDAMHDELEQRCFTLLARQAPVAGELRTIVAATQVVADIGRTGDLAKHIAEIARMRYPDHAVPEPLVDSFRRMSDVAQEMVGKAGRTLLDRNLEEAHELVDDDDEMDNLRSSQFRQIVSEEWSHGVDKAVEKAVDAALLGRYYERIADHAVAMGRRIIYIITGEAPEGDDWPTT</sequence>
<dbReference type="InterPro" id="IPR028366">
    <property type="entry name" value="PhoU"/>
</dbReference>
<comment type="similarity">
    <text evidence="2 7">Belongs to the PhoU family.</text>
</comment>
<protein>
    <recommendedName>
        <fullName evidence="7">Phosphate-specific transport system accessory protein PhoU</fullName>
    </recommendedName>
</protein>
<dbReference type="InterPro" id="IPR026022">
    <property type="entry name" value="PhoU_dom"/>
</dbReference>
<dbReference type="SUPFAM" id="SSF109755">
    <property type="entry name" value="PhoU-like"/>
    <property type="match status" value="1"/>
</dbReference>
<evidence type="ECO:0000256" key="6">
    <source>
        <dbReference type="ARBA" id="ARBA00022592"/>
    </source>
</evidence>
<dbReference type="PANTHER" id="PTHR42930">
    <property type="entry name" value="PHOSPHATE-SPECIFIC TRANSPORT SYSTEM ACCESSORY PROTEIN PHOU"/>
    <property type="match status" value="1"/>
</dbReference>
<evidence type="ECO:0000259" key="8">
    <source>
        <dbReference type="Pfam" id="PF01895"/>
    </source>
</evidence>
<dbReference type="FunFam" id="1.20.58.220:FF:000004">
    <property type="entry name" value="Phosphate-specific transport system accessory protein PhoU"/>
    <property type="match status" value="1"/>
</dbReference>
<dbReference type="AlphaFoldDB" id="A0A0A8Q2C0"/>
<evidence type="ECO:0000313" key="9">
    <source>
        <dbReference type="EMBL" id="SCQ75420.1"/>
    </source>
</evidence>
<accession>A0A0A8Q2C0</accession>
<feature type="domain" description="PhoU" evidence="8">
    <location>
        <begin position="122"/>
        <end position="207"/>
    </location>
</feature>
<name>A0A0A8Q2C0_9ACTN</name>
<organism evidence="9 10">
    <name type="scientific">Propionibacterium freudenreichii</name>
    <dbReference type="NCBI Taxonomy" id="1744"/>
    <lineage>
        <taxon>Bacteria</taxon>
        <taxon>Bacillati</taxon>
        <taxon>Actinomycetota</taxon>
        <taxon>Actinomycetes</taxon>
        <taxon>Propionibacteriales</taxon>
        <taxon>Propionibacteriaceae</taxon>
        <taxon>Propionibacterium</taxon>
    </lineage>
</organism>
<evidence type="ECO:0000256" key="7">
    <source>
        <dbReference type="PIRNR" id="PIRNR003107"/>
    </source>
</evidence>
<keyword evidence="4 7" id="KW-0813">Transport</keyword>
<proteinExistence type="inferred from homology"/>
<dbReference type="Proteomes" id="UP000250080">
    <property type="component" value="Chromosome I"/>
</dbReference>